<accession>A0A1H7BZA8</accession>
<evidence type="ECO:0000259" key="2">
    <source>
        <dbReference type="Pfam" id="PF00561"/>
    </source>
</evidence>
<dbReference type="OrthoDB" id="7267294at2"/>
<dbReference type="InterPro" id="IPR000639">
    <property type="entry name" value="Epox_hydrolase-like"/>
</dbReference>
<dbReference type="PRINTS" id="PR00412">
    <property type="entry name" value="EPOXHYDRLASE"/>
</dbReference>
<dbReference type="InterPro" id="IPR029058">
    <property type="entry name" value="AB_hydrolase_fold"/>
</dbReference>
<dbReference type="Proteomes" id="UP000199379">
    <property type="component" value="Unassembled WGS sequence"/>
</dbReference>
<dbReference type="Gene3D" id="3.40.50.1820">
    <property type="entry name" value="alpha/beta hydrolase"/>
    <property type="match status" value="1"/>
</dbReference>
<dbReference type="AlphaFoldDB" id="A0A1H7BZA8"/>
<dbReference type="EMBL" id="FNYD01000007">
    <property type="protein sequence ID" value="SEJ82983.1"/>
    <property type="molecule type" value="Genomic_DNA"/>
</dbReference>
<reference evidence="3 4" key="1">
    <citation type="submission" date="2016-10" db="EMBL/GenBank/DDBJ databases">
        <authorList>
            <person name="de Groot N.N."/>
        </authorList>
    </citation>
    <scope>NUCLEOTIDE SEQUENCE [LARGE SCALE GENOMIC DNA]</scope>
    <source>
        <strain evidence="3 4">DSM 29340</strain>
    </source>
</reference>
<dbReference type="GO" id="GO:0016787">
    <property type="term" value="F:hydrolase activity"/>
    <property type="evidence" value="ECO:0007669"/>
    <property type="project" value="UniProtKB-KW"/>
</dbReference>
<dbReference type="PANTHER" id="PTHR43798">
    <property type="entry name" value="MONOACYLGLYCEROL LIPASE"/>
    <property type="match status" value="1"/>
</dbReference>
<keyword evidence="4" id="KW-1185">Reference proteome</keyword>
<dbReference type="Pfam" id="PF00561">
    <property type="entry name" value="Abhydrolase_1"/>
    <property type="match status" value="1"/>
</dbReference>
<dbReference type="InterPro" id="IPR050266">
    <property type="entry name" value="AB_hydrolase_sf"/>
</dbReference>
<dbReference type="GO" id="GO:0016020">
    <property type="term" value="C:membrane"/>
    <property type="evidence" value="ECO:0007669"/>
    <property type="project" value="TreeGrafter"/>
</dbReference>
<keyword evidence="1" id="KW-0378">Hydrolase</keyword>
<sequence length="312" mass="34373">MTWLTVAVLILAALLAAYPFVREARRKVMTDTARRAAPGRLARLSRGVTHYRWHGPARGPVAVCVHGLTTPSYVFDGLVEGLAALGYRVLTYDLYGRGWSDRPAGDQDAIFFLEQLEELLADQRVGDDLTLVGYSMGGSIATCFAAAHPDRLRQLVLLAPAGVGNTGDRLAGFVRKTPILGDWLMHMTFPARHRRGTEAERALPSAVPDIVDRQQAELDWRGFVPAVLASLRGILGRTLESEHRRIHTAGVPVLAIWARKDDVIPVAHMGRLAEWSRAARQEVIEEAGHGLTYTHAEEVTAILRARLREGLE</sequence>
<dbReference type="STRING" id="1227549.SAMN05444007_107265"/>
<feature type="domain" description="AB hydrolase-1" evidence="2">
    <location>
        <begin position="63"/>
        <end position="294"/>
    </location>
</feature>
<protein>
    <submittedName>
        <fullName evidence="3">Pimeloyl-ACP methyl ester carboxylesterase</fullName>
    </submittedName>
</protein>
<dbReference type="InterPro" id="IPR000073">
    <property type="entry name" value="AB_hydrolase_1"/>
</dbReference>
<name>A0A1H7BZA8_9RHOB</name>
<gene>
    <name evidence="3" type="ORF">SAMN05444007_107265</name>
</gene>
<dbReference type="SUPFAM" id="SSF53474">
    <property type="entry name" value="alpha/beta-Hydrolases"/>
    <property type="match status" value="1"/>
</dbReference>
<proteinExistence type="predicted"/>
<evidence type="ECO:0000313" key="4">
    <source>
        <dbReference type="Proteomes" id="UP000199379"/>
    </source>
</evidence>
<dbReference type="PRINTS" id="PR00111">
    <property type="entry name" value="ABHYDROLASE"/>
</dbReference>
<organism evidence="3 4">
    <name type="scientific">Cribrihabitans marinus</name>
    <dbReference type="NCBI Taxonomy" id="1227549"/>
    <lineage>
        <taxon>Bacteria</taxon>
        <taxon>Pseudomonadati</taxon>
        <taxon>Pseudomonadota</taxon>
        <taxon>Alphaproteobacteria</taxon>
        <taxon>Rhodobacterales</taxon>
        <taxon>Paracoccaceae</taxon>
        <taxon>Cribrihabitans</taxon>
    </lineage>
</organism>
<evidence type="ECO:0000256" key="1">
    <source>
        <dbReference type="ARBA" id="ARBA00022801"/>
    </source>
</evidence>
<dbReference type="RefSeq" id="WP_092367969.1">
    <property type="nucleotide sequence ID" value="NZ_BMGV01000007.1"/>
</dbReference>
<evidence type="ECO:0000313" key="3">
    <source>
        <dbReference type="EMBL" id="SEJ82983.1"/>
    </source>
</evidence>
<dbReference type="PANTHER" id="PTHR43798:SF31">
    <property type="entry name" value="AB HYDROLASE SUPERFAMILY PROTEIN YCLE"/>
    <property type="match status" value="1"/>
</dbReference>